<reference evidence="4" key="1">
    <citation type="submission" date="2020-12" db="UniProtKB">
        <authorList>
            <consortium name="WormBaseParasite"/>
        </authorList>
    </citation>
    <scope>IDENTIFICATION</scope>
    <source>
        <strain evidence="4">MHco3</strain>
    </source>
</reference>
<dbReference type="OMA" id="HSMEEKC"/>
<feature type="compositionally biased region" description="Low complexity" evidence="1">
    <location>
        <begin position="143"/>
        <end position="156"/>
    </location>
</feature>
<dbReference type="Proteomes" id="UP000025227">
    <property type="component" value="Unplaced"/>
</dbReference>
<feature type="region of interest" description="Disordered" evidence="1">
    <location>
        <begin position="120"/>
        <end position="162"/>
    </location>
</feature>
<feature type="signal peptide" evidence="2">
    <location>
        <begin position="1"/>
        <end position="16"/>
    </location>
</feature>
<sequence length="162" mass="18387">MRLPILVLALICTAAALTCYEGTLEGLSNNTRTEEKHCSGISNYCIQKIDKRKNQIRRECSSFVDEHNMEEKCPMSGCHWQSKYETFCCCQFDHCNEWKSDGTEYKKGETVPLTAKQGFASVPSTPEDQQWKPASPEFTKTYPRIPTTPRIPAARTGEILLD</sequence>
<organism evidence="3 4">
    <name type="scientific">Haemonchus contortus</name>
    <name type="common">Barber pole worm</name>
    <dbReference type="NCBI Taxonomy" id="6289"/>
    <lineage>
        <taxon>Eukaryota</taxon>
        <taxon>Metazoa</taxon>
        <taxon>Ecdysozoa</taxon>
        <taxon>Nematoda</taxon>
        <taxon>Chromadorea</taxon>
        <taxon>Rhabditida</taxon>
        <taxon>Rhabditina</taxon>
        <taxon>Rhabditomorpha</taxon>
        <taxon>Strongyloidea</taxon>
        <taxon>Trichostrongylidae</taxon>
        <taxon>Haemonchus</taxon>
    </lineage>
</organism>
<name>A0A7I4YJ96_HAECO</name>
<dbReference type="AlphaFoldDB" id="A0A7I4YJ96"/>
<evidence type="ECO:0000256" key="2">
    <source>
        <dbReference type="SAM" id="SignalP"/>
    </source>
</evidence>
<evidence type="ECO:0000256" key="1">
    <source>
        <dbReference type="SAM" id="MobiDB-lite"/>
    </source>
</evidence>
<keyword evidence="2" id="KW-0732">Signal</keyword>
<evidence type="ECO:0000313" key="3">
    <source>
        <dbReference type="Proteomes" id="UP000025227"/>
    </source>
</evidence>
<accession>A0A7I4YJ96</accession>
<feature type="chain" id="PRO_5029900063" evidence="2">
    <location>
        <begin position="17"/>
        <end position="162"/>
    </location>
</feature>
<dbReference type="PANTHER" id="PTHR34721:SF10">
    <property type="entry name" value="ACTIVIN TYPES I AND II RECEPTOR DOMAIN-CONTAINING PROTEIN-RELATED"/>
    <property type="match status" value="1"/>
</dbReference>
<keyword evidence="3" id="KW-1185">Reference proteome</keyword>
<proteinExistence type="predicted"/>
<protein>
    <submittedName>
        <fullName evidence="4">Activin_recp domain-containing protein</fullName>
    </submittedName>
</protein>
<dbReference type="OrthoDB" id="5785959at2759"/>
<dbReference type="WBParaSite" id="HCON_00107140-00001">
    <property type="protein sequence ID" value="HCON_00107140-00001"/>
    <property type="gene ID" value="HCON_00107140"/>
</dbReference>
<dbReference type="PANTHER" id="PTHR34721">
    <property type="entry name" value="PROTEIN CBG09734"/>
    <property type="match status" value="1"/>
</dbReference>
<evidence type="ECO:0000313" key="4">
    <source>
        <dbReference type="WBParaSite" id="HCON_00107140-00001"/>
    </source>
</evidence>